<organism evidence="2">
    <name type="scientific">mine drainage metagenome</name>
    <dbReference type="NCBI Taxonomy" id="410659"/>
    <lineage>
        <taxon>unclassified sequences</taxon>
        <taxon>metagenomes</taxon>
        <taxon>ecological metagenomes</taxon>
    </lineage>
</organism>
<evidence type="ECO:0000259" key="1">
    <source>
        <dbReference type="Pfam" id="PF24731"/>
    </source>
</evidence>
<feature type="domain" description="DUF7683" evidence="1">
    <location>
        <begin position="7"/>
        <end position="76"/>
    </location>
</feature>
<reference evidence="2" key="1">
    <citation type="submission" date="2016-10" db="EMBL/GenBank/DDBJ databases">
        <title>Sequence of Gallionella enrichment culture.</title>
        <authorList>
            <person name="Poehlein A."/>
            <person name="Muehling M."/>
            <person name="Daniel R."/>
        </authorList>
    </citation>
    <scope>NUCLEOTIDE SEQUENCE</scope>
</reference>
<proteinExistence type="predicted"/>
<dbReference type="Pfam" id="PF24731">
    <property type="entry name" value="DUF7683"/>
    <property type="match status" value="1"/>
</dbReference>
<protein>
    <recommendedName>
        <fullName evidence="1">DUF7683 domain-containing protein</fullName>
    </recommendedName>
</protein>
<dbReference type="InterPro" id="IPR056100">
    <property type="entry name" value="DUF7683"/>
</dbReference>
<name>A0A1J5P4P8_9ZZZZ</name>
<sequence>MNAVVKLTGYEKTTELLTTIATVPSGLVSFAKTVAGVPETDPDVAAMYPLTVPQAEAIAAEASLALDPDRFDYCLEAIAEGGRSQAWKV</sequence>
<gene>
    <name evidence="2" type="ORF">GALL_527340</name>
</gene>
<dbReference type="EMBL" id="MLJW01007122">
    <property type="protein sequence ID" value="OIQ65704.1"/>
    <property type="molecule type" value="Genomic_DNA"/>
</dbReference>
<dbReference type="AlphaFoldDB" id="A0A1J5P4P8"/>
<comment type="caution">
    <text evidence="2">The sequence shown here is derived from an EMBL/GenBank/DDBJ whole genome shotgun (WGS) entry which is preliminary data.</text>
</comment>
<evidence type="ECO:0000313" key="2">
    <source>
        <dbReference type="EMBL" id="OIQ65704.1"/>
    </source>
</evidence>
<accession>A0A1J5P4P8</accession>